<evidence type="ECO:0000313" key="1">
    <source>
        <dbReference type="EMBL" id="CAD7461511.1"/>
    </source>
</evidence>
<name>A0A7R9IN84_9NEOP</name>
<organism evidence="1">
    <name type="scientific">Timema tahoe</name>
    <dbReference type="NCBI Taxonomy" id="61484"/>
    <lineage>
        <taxon>Eukaryota</taxon>
        <taxon>Metazoa</taxon>
        <taxon>Ecdysozoa</taxon>
        <taxon>Arthropoda</taxon>
        <taxon>Hexapoda</taxon>
        <taxon>Insecta</taxon>
        <taxon>Pterygota</taxon>
        <taxon>Neoptera</taxon>
        <taxon>Polyneoptera</taxon>
        <taxon>Phasmatodea</taxon>
        <taxon>Timematodea</taxon>
        <taxon>Timematoidea</taxon>
        <taxon>Timematidae</taxon>
        <taxon>Timema</taxon>
    </lineage>
</organism>
<proteinExistence type="predicted"/>
<sequence length="148" mass="16300">MADGTDNEGFSEEPLEKHSLLNPYGRLWKKTPTTTFDVSSNEHDGISKLIAAKQQHREHLVAIADTLTKITDISGADASLIDSALPPWNLSPVRSQGGAREDSQQVLAFLHEMLQTLHSSQEHLRQLEAGVDQLTHPQPVHQTEAPPV</sequence>
<accession>A0A7R9IN84</accession>
<dbReference type="AlphaFoldDB" id="A0A7R9IN84"/>
<protein>
    <submittedName>
        <fullName evidence="1">Uncharacterized protein</fullName>
    </submittedName>
</protein>
<reference evidence="1" key="1">
    <citation type="submission" date="2020-11" db="EMBL/GenBank/DDBJ databases">
        <authorList>
            <person name="Tran Van P."/>
        </authorList>
    </citation>
    <scope>NUCLEOTIDE SEQUENCE</scope>
</reference>
<dbReference type="EMBL" id="OE004861">
    <property type="protein sequence ID" value="CAD7461511.1"/>
    <property type="molecule type" value="Genomic_DNA"/>
</dbReference>
<gene>
    <name evidence="1" type="ORF">TTEB3V08_LOCUS9420</name>
</gene>